<comment type="caution">
    <text evidence="3">The sequence shown here is derived from an EMBL/GenBank/DDBJ whole genome shotgun (WGS) entry which is preliminary data.</text>
</comment>
<dbReference type="AlphaFoldDB" id="A0A396J807"/>
<feature type="transmembrane region" description="Helical" evidence="1">
    <location>
        <begin position="26"/>
        <end position="44"/>
    </location>
</feature>
<dbReference type="InterPro" id="IPR009810">
    <property type="entry name" value="Nodulin_late_dom"/>
</dbReference>
<gene>
    <name evidence="3" type="ORF">MtrunA17_Chr2g0307891</name>
</gene>
<name>A0A396J807_MEDTR</name>
<keyword evidence="1" id="KW-0472">Membrane</keyword>
<dbReference type="EMBL" id="PSQE01000002">
    <property type="protein sequence ID" value="RHN74220.1"/>
    <property type="molecule type" value="Genomic_DNA"/>
</dbReference>
<keyword evidence="1" id="KW-1133">Transmembrane helix</keyword>
<feature type="domain" description="Late nodulin" evidence="2">
    <location>
        <begin position="22"/>
        <end position="74"/>
    </location>
</feature>
<proteinExistence type="predicted"/>
<reference evidence="3" key="1">
    <citation type="journal article" date="2018" name="Nat. Plants">
        <title>Whole-genome landscape of Medicago truncatula symbiotic genes.</title>
        <authorList>
            <person name="Pecrix Y."/>
            <person name="Gamas P."/>
            <person name="Carrere S."/>
        </authorList>
    </citation>
    <scope>NUCLEOTIDE SEQUENCE</scope>
    <source>
        <tissue evidence="3">Leaves</tissue>
    </source>
</reference>
<organism evidence="3">
    <name type="scientific">Medicago truncatula</name>
    <name type="common">Barrel medic</name>
    <name type="synonym">Medicago tribuloides</name>
    <dbReference type="NCBI Taxonomy" id="3880"/>
    <lineage>
        <taxon>Eukaryota</taxon>
        <taxon>Viridiplantae</taxon>
        <taxon>Streptophyta</taxon>
        <taxon>Embryophyta</taxon>
        <taxon>Tracheophyta</taxon>
        <taxon>Spermatophyta</taxon>
        <taxon>Magnoliopsida</taxon>
        <taxon>eudicotyledons</taxon>
        <taxon>Gunneridae</taxon>
        <taxon>Pentapetalae</taxon>
        <taxon>rosids</taxon>
        <taxon>fabids</taxon>
        <taxon>Fabales</taxon>
        <taxon>Fabaceae</taxon>
        <taxon>Papilionoideae</taxon>
        <taxon>50 kb inversion clade</taxon>
        <taxon>NPAAA clade</taxon>
        <taxon>Hologalegina</taxon>
        <taxon>IRL clade</taxon>
        <taxon>Trifolieae</taxon>
        <taxon>Medicago</taxon>
    </lineage>
</organism>
<dbReference type="Gramene" id="rna10245">
    <property type="protein sequence ID" value="RHN74220.1"/>
    <property type="gene ID" value="gene10245"/>
</dbReference>
<accession>A0A396J807</accession>
<sequence length="81" mass="9249">MKILQYKLINIFCFLHTKQENMSKNILFNCAIILFLSLFLVTYFERFGPCSSDSDCPSFLCDHDGVMKCFSNGCSCVDPSD</sequence>
<evidence type="ECO:0000259" key="2">
    <source>
        <dbReference type="Pfam" id="PF07127"/>
    </source>
</evidence>
<dbReference type="Pfam" id="PF07127">
    <property type="entry name" value="Nodulin_late"/>
    <property type="match status" value="1"/>
</dbReference>
<keyword evidence="1" id="KW-0812">Transmembrane</keyword>
<evidence type="ECO:0000313" key="3">
    <source>
        <dbReference type="EMBL" id="RHN74220.1"/>
    </source>
</evidence>
<dbReference type="Proteomes" id="UP000265566">
    <property type="component" value="Chromosome 2"/>
</dbReference>
<dbReference type="GO" id="GO:0046872">
    <property type="term" value="F:metal ion binding"/>
    <property type="evidence" value="ECO:0007669"/>
    <property type="project" value="InterPro"/>
</dbReference>
<protein>
    <submittedName>
        <fullName evidence="3">Putative Late nodulin</fullName>
    </submittedName>
</protein>
<evidence type="ECO:0000256" key="1">
    <source>
        <dbReference type="SAM" id="Phobius"/>
    </source>
</evidence>